<dbReference type="RefSeq" id="WP_026419896.1">
    <property type="nucleotide sequence ID" value="NZ_AUBJ02000001.1"/>
</dbReference>
<evidence type="ECO:0000313" key="2">
    <source>
        <dbReference type="Proteomes" id="UP000791080"/>
    </source>
</evidence>
<accession>A0ABT1JP75</accession>
<sequence>MLIWINGPFGVGKTQVAHELEHRLPGSFVCDPEQLGFALRRMTPPTRRGDFQDLPLWRRGVREFLSGLVEDHDGHVIVPMTLINPDYHDEIVGGLRRNHPNLRHVTLLTSEQSLLRRIRYRGEGRASFAAGQARRCLDVLSTPQFDVHVDTEHQTIAEVAEDIAEHCGLRLSDSAEHPVRRAVRRVGVQLRHVRFD</sequence>
<dbReference type="Pfam" id="PF13671">
    <property type="entry name" value="AAA_33"/>
    <property type="match status" value="1"/>
</dbReference>
<protein>
    <submittedName>
        <fullName evidence="1">AAA domain-containing protein</fullName>
    </submittedName>
</protein>
<dbReference type="SUPFAM" id="SSF52540">
    <property type="entry name" value="P-loop containing nucleoside triphosphate hydrolases"/>
    <property type="match status" value="1"/>
</dbReference>
<evidence type="ECO:0000313" key="1">
    <source>
        <dbReference type="EMBL" id="MCP2334332.1"/>
    </source>
</evidence>
<dbReference type="EMBL" id="AUBJ02000001">
    <property type="protein sequence ID" value="MCP2334332.1"/>
    <property type="molecule type" value="Genomic_DNA"/>
</dbReference>
<keyword evidence="2" id="KW-1185">Reference proteome</keyword>
<reference evidence="1 2" key="1">
    <citation type="submission" date="2022-06" db="EMBL/GenBank/DDBJ databases">
        <title>Genomic Encyclopedia of Type Strains, Phase I: the one thousand microbial genomes (KMG-I) project.</title>
        <authorList>
            <person name="Kyrpides N."/>
        </authorList>
    </citation>
    <scope>NUCLEOTIDE SEQUENCE [LARGE SCALE GENOMIC DNA]</scope>
    <source>
        <strain evidence="1 2">DSM 43889</strain>
    </source>
</reference>
<comment type="caution">
    <text evidence="1">The sequence shown here is derived from an EMBL/GenBank/DDBJ whole genome shotgun (WGS) entry which is preliminary data.</text>
</comment>
<organism evidence="1 2">
    <name type="scientific">Actinoalloteichus caeruleus DSM 43889</name>
    <dbReference type="NCBI Taxonomy" id="1120930"/>
    <lineage>
        <taxon>Bacteria</taxon>
        <taxon>Bacillati</taxon>
        <taxon>Actinomycetota</taxon>
        <taxon>Actinomycetes</taxon>
        <taxon>Pseudonocardiales</taxon>
        <taxon>Pseudonocardiaceae</taxon>
        <taxon>Actinoalloteichus</taxon>
        <taxon>Actinoalloteichus cyanogriseus</taxon>
    </lineage>
</organism>
<gene>
    <name evidence="1" type="ORF">G443_004602</name>
</gene>
<dbReference type="Gene3D" id="3.40.50.300">
    <property type="entry name" value="P-loop containing nucleotide triphosphate hydrolases"/>
    <property type="match status" value="1"/>
</dbReference>
<dbReference type="InterPro" id="IPR027417">
    <property type="entry name" value="P-loop_NTPase"/>
</dbReference>
<name>A0ABT1JP75_ACTCY</name>
<dbReference type="Proteomes" id="UP000791080">
    <property type="component" value="Unassembled WGS sequence"/>
</dbReference>
<proteinExistence type="predicted"/>